<evidence type="ECO:0000313" key="2">
    <source>
        <dbReference type="EMBL" id="KAK2152455.1"/>
    </source>
</evidence>
<feature type="compositionally biased region" description="Basic and acidic residues" evidence="1">
    <location>
        <begin position="264"/>
        <end position="279"/>
    </location>
</feature>
<proteinExistence type="predicted"/>
<sequence>MFFQKKQQLFQQLLNQLHQKISLLQQDYCGVHFAFHLHLQDKQLPAANETETAEICSYLKGEVDQPCANNKAIKIHNCNDEFFVYIFPDELQDSKLCEHKGGADVCLKRPGEEIPDEYRTDITATTSLPETTESMLITFDPQNCTGFWIGIDERFRQMIADAVNAYLSKLPEIETTTASKSFMTTHKFTTAAAMAGTGATAASTVLATTKPTPAPTEPAEFIDTVEIPETEIEQTEPIFEEPPEGPQASDNIDDDAGKGPSKRAAKEKSDEDNRVKAEEPAKYTKDDVYYVFDTPTCVNGIVQVAIVVTKIGQVIPQGELDKAVGGIDKGTHQDNTPLRAEEGKSSTVIENPISDEEITRGEAPMTEAPNPAYTPNGSGQHLTKSDEDNWIVPLEELSDAERERPEVENTKL</sequence>
<reference evidence="2" key="1">
    <citation type="journal article" date="2023" name="Mol. Biol. Evol.">
        <title>Third-Generation Sequencing Reveals the Adaptive Role of the Epigenome in Three Deep-Sea Polychaetes.</title>
        <authorList>
            <person name="Perez M."/>
            <person name="Aroh O."/>
            <person name="Sun Y."/>
            <person name="Lan Y."/>
            <person name="Juniper S.K."/>
            <person name="Young C.R."/>
            <person name="Angers B."/>
            <person name="Qian P.Y."/>
        </authorList>
    </citation>
    <scope>NUCLEOTIDE SEQUENCE</scope>
    <source>
        <strain evidence="2">P08H-3</strain>
    </source>
</reference>
<comment type="caution">
    <text evidence="2">The sequence shown here is derived from an EMBL/GenBank/DDBJ whole genome shotgun (WGS) entry which is preliminary data.</text>
</comment>
<feature type="compositionally biased region" description="Basic and acidic residues" evidence="1">
    <location>
        <begin position="399"/>
        <end position="412"/>
    </location>
</feature>
<feature type="region of interest" description="Disordered" evidence="1">
    <location>
        <begin position="235"/>
        <end position="279"/>
    </location>
</feature>
<accession>A0AAD9N0P7</accession>
<gene>
    <name evidence="2" type="ORF">LSH36_328g03001</name>
</gene>
<dbReference type="AlphaFoldDB" id="A0AAD9N0P7"/>
<evidence type="ECO:0000313" key="3">
    <source>
        <dbReference type="Proteomes" id="UP001208570"/>
    </source>
</evidence>
<dbReference type="EMBL" id="JAODUP010000328">
    <property type="protein sequence ID" value="KAK2152455.1"/>
    <property type="molecule type" value="Genomic_DNA"/>
</dbReference>
<protein>
    <submittedName>
        <fullName evidence="2">Uncharacterized protein</fullName>
    </submittedName>
</protein>
<name>A0AAD9N0P7_9ANNE</name>
<feature type="region of interest" description="Disordered" evidence="1">
    <location>
        <begin position="323"/>
        <end position="412"/>
    </location>
</feature>
<evidence type="ECO:0000256" key="1">
    <source>
        <dbReference type="SAM" id="MobiDB-lite"/>
    </source>
</evidence>
<keyword evidence="3" id="KW-1185">Reference proteome</keyword>
<dbReference type="Proteomes" id="UP001208570">
    <property type="component" value="Unassembled WGS sequence"/>
</dbReference>
<feature type="compositionally biased region" description="Polar residues" evidence="1">
    <location>
        <begin position="373"/>
        <end position="382"/>
    </location>
</feature>
<organism evidence="2 3">
    <name type="scientific">Paralvinella palmiformis</name>
    <dbReference type="NCBI Taxonomy" id="53620"/>
    <lineage>
        <taxon>Eukaryota</taxon>
        <taxon>Metazoa</taxon>
        <taxon>Spiralia</taxon>
        <taxon>Lophotrochozoa</taxon>
        <taxon>Annelida</taxon>
        <taxon>Polychaeta</taxon>
        <taxon>Sedentaria</taxon>
        <taxon>Canalipalpata</taxon>
        <taxon>Terebellida</taxon>
        <taxon>Terebelliformia</taxon>
        <taxon>Alvinellidae</taxon>
        <taxon>Paralvinella</taxon>
    </lineage>
</organism>